<gene>
    <name evidence="2" type="ORF">MYCTH_2107379</name>
</gene>
<dbReference type="eggNOG" id="ENOG502SKDP">
    <property type="taxonomic scope" value="Eukaryota"/>
</dbReference>
<evidence type="ECO:0000313" key="2">
    <source>
        <dbReference type="EMBL" id="AEO54666.1"/>
    </source>
</evidence>
<feature type="region of interest" description="Disordered" evidence="1">
    <location>
        <begin position="406"/>
        <end position="428"/>
    </location>
</feature>
<feature type="region of interest" description="Disordered" evidence="1">
    <location>
        <begin position="1"/>
        <end position="25"/>
    </location>
</feature>
<dbReference type="Proteomes" id="UP000007322">
    <property type="component" value="Chromosome 1"/>
</dbReference>
<dbReference type="InterPro" id="IPR036770">
    <property type="entry name" value="Ankyrin_rpt-contain_sf"/>
</dbReference>
<dbReference type="HOGENOM" id="CLU_449173_0_0_1"/>
<feature type="region of interest" description="Disordered" evidence="1">
    <location>
        <begin position="356"/>
        <end position="391"/>
    </location>
</feature>
<organism evidence="2 3">
    <name type="scientific">Thermothelomyces thermophilus (strain ATCC 42464 / BCRC 31852 / DSM 1799)</name>
    <name type="common">Sporotrichum thermophile</name>
    <dbReference type="NCBI Taxonomy" id="573729"/>
    <lineage>
        <taxon>Eukaryota</taxon>
        <taxon>Fungi</taxon>
        <taxon>Dikarya</taxon>
        <taxon>Ascomycota</taxon>
        <taxon>Pezizomycotina</taxon>
        <taxon>Sordariomycetes</taxon>
        <taxon>Sordariomycetidae</taxon>
        <taxon>Sordariales</taxon>
        <taxon>Chaetomiaceae</taxon>
        <taxon>Thermothelomyces</taxon>
    </lineage>
</organism>
<dbReference type="RefSeq" id="XP_003659911.1">
    <property type="nucleotide sequence ID" value="XM_003659863.1"/>
</dbReference>
<dbReference type="OrthoDB" id="4580381at2759"/>
<dbReference type="EMBL" id="CP003002">
    <property type="protein sequence ID" value="AEO54666.1"/>
    <property type="molecule type" value="Genomic_DNA"/>
</dbReference>
<feature type="compositionally biased region" description="Acidic residues" evidence="1">
    <location>
        <begin position="1"/>
        <end position="16"/>
    </location>
</feature>
<dbReference type="AlphaFoldDB" id="G2Q5Y9"/>
<keyword evidence="3" id="KW-1185">Reference proteome</keyword>
<accession>G2Q5Y9</accession>
<proteinExistence type="predicted"/>
<sequence>MDDEDELDMSLSDQEERDDRGGAGFHALQAQDSDQAVWLAWELGRQLKDVMDLLERKLRTWDDSQGPSDVEPLEPYKKKALLMGRGAEPTRATALHIMVSNYVLDSYDKFPDEIIRPMIRDFLSEYLASWDKTETEEEKKDKRKEEPILKVAIKLRDNDGFVQQIRESCPTEHLAALLADQDGDGQNALHHIFTWPDDKPRSRTEADAKRVLTRAQELVPLATAEMLAAKDKDGNTPIHYAADSRQCLCRGDDYVDLFTKMVEKADTLMKADKAFSNNDESPITYAQRIWRRLLEMRKREKKDRDGIQEAPATTTIITPSAFSTDPKRVALSTDFNPTTWKDPKDSSHWIVKLGRSNTGLEGGGGGGGDRTVDGGTVSSSKSNIKKTLEGRNSRRMSIADGTKEGFLSDLKRMPPPPPVTPMTSQKKQPIDLKGAKNVMVKSTGTGNNAAAGATKKQPGAYLKIQEFLELHYIRNRPDMEARDLIYGKDASAWTMARAAATAPGRARNGGLTEQAQEPRENPNMGRSDLVSVFDKLSKCGVKRILRLQVDDLKPPAHTDAAIELALKGIESLQLPQGRETAIVFSSWRNQAPAEERQKSREPILVENW</sequence>
<feature type="compositionally biased region" description="Low complexity" evidence="1">
    <location>
        <begin position="311"/>
        <end position="320"/>
    </location>
</feature>
<dbReference type="KEGG" id="mtm:MYCTH_2107379"/>
<dbReference type="InParanoid" id="G2Q5Y9"/>
<feature type="region of interest" description="Disordered" evidence="1">
    <location>
        <begin position="504"/>
        <end position="527"/>
    </location>
</feature>
<dbReference type="GeneID" id="11507982"/>
<evidence type="ECO:0000313" key="3">
    <source>
        <dbReference type="Proteomes" id="UP000007322"/>
    </source>
</evidence>
<name>G2Q5Y9_THET4</name>
<reference evidence="2 3" key="1">
    <citation type="journal article" date="2011" name="Nat. Biotechnol.">
        <title>Comparative genomic analysis of the thermophilic biomass-degrading fungi Myceliophthora thermophila and Thielavia terrestris.</title>
        <authorList>
            <person name="Berka R.M."/>
            <person name="Grigoriev I.V."/>
            <person name="Otillar R."/>
            <person name="Salamov A."/>
            <person name="Grimwood J."/>
            <person name="Reid I."/>
            <person name="Ishmael N."/>
            <person name="John T."/>
            <person name="Darmond C."/>
            <person name="Moisan M.-C."/>
            <person name="Henrissat B."/>
            <person name="Coutinho P.M."/>
            <person name="Lombard V."/>
            <person name="Natvig D.O."/>
            <person name="Lindquist E."/>
            <person name="Schmutz J."/>
            <person name="Lucas S."/>
            <person name="Harris P."/>
            <person name="Powlowski J."/>
            <person name="Bellemare A."/>
            <person name="Taylor D."/>
            <person name="Butler G."/>
            <person name="de Vries R.P."/>
            <person name="Allijn I.E."/>
            <person name="van den Brink J."/>
            <person name="Ushinsky S."/>
            <person name="Storms R."/>
            <person name="Powell A.J."/>
            <person name="Paulsen I.T."/>
            <person name="Elbourne L.D.H."/>
            <person name="Baker S.E."/>
            <person name="Magnuson J."/>
            <person name="LaBoissiere S."/>
            <person name="Clutterbuck A.J."/>
            <person name="Martinez D."/>
            <person name="Wogulis M."/>
            <person name="de Leon A.L."/>
            <person name="Rey M.W."/>
            <person name="Tsang A."/>
        </authorList>
    </citation>
    <scope>NUCLEOTIDE SEQUENCE [LARGE SCALE GENOMIC DNA]</scope>
    <source>
        <strain evidence="3">ATCC 42464 / BCRC 31852 / DSM 1799</strain>
    </source>
</reference>
<dbReference type="VEuPathDB" id="FungiDB:MYCTH_2107379"/>
<dbReference type="Gene3D" id="1.25.40.20">
    <property type="entry name" value="Ankyrin repeat-containing domain"/>
    <property type="match status" value="1"/>
</dbReference>
<protein>
    <submittedName>
        <fullName evidence="2">Uncharacterized protein</fullName>
    </submittedName>
</protein>
<feature type="compositionally biased region" description="Gly residues" evidence="1">
    <location>
        <begin position="360"/>
        <end position="369"/>
    </location>
</feature>
<feature type="region of interest" description="Disordered" evidence="1">
    <location>
        <begin position="301"/>
        <end position="320"/>
    </location>
</feature>
<evidence type="ECO:0000256" key="1">
    <source>
        <dbReference type="SAM" id="MobiDB-lite"/>
    </source>
</evidence>